<sequence length="85" mass="9611">MSSSYRFYGFLPVKVEGVMVFGGVLCYVDEGYLGKKSYKNEEGYVVGSFGCPPKRQVQATLRLGTESYSVEEKQTKDLSRRKFFG</sequence>
<proteinExistence type="predicted"/>
<dbReference type="EMBL" id="CM039429">
    <property type="protein sequence ID" value="KAI4349733.1"/>
    <property type="molecule type" value="Genomic_DNA"/>
</dbReference>
<accession>A0ACB9PMT8</accession>
<reference evidence="1 2" key="1">
    <citation type="journal article" date="2022" name="DNA Res.">
        <title>Chromosomal-level genome assembly of the orchid tree Bauhinia variegata (Leguminosae; Cercidoideae) supports the allotetraploid origin hypothesis of Bauhinia.</title>
        <authorList>
            <person name="Zhong Y."/>
            <person name="Chen Y."/>
            <person name="Zheng D."/>
            <person name="Pang J."/>
            <person name="Liu Y."/>
            <person name="Luo S."/>
            <person name="Meng S."/>
            <person name="Qian L."/>
            <person name="Wei D."/>
            <person name="Dai S."/>
            <person name="Zhou R."/>
        </authorList>
    </citation>
    <scope>NUCLEOTIDE SEQUENCE [LARGE SCALE GENOMIC DNA]</scope>
    <source>
        <strain evidence="1">BV-YZ2020</strain>
    </source>
</reference>
<dbReference type="Proteomes" id="UP000828941">
    <property type="component" value="Chromosome 4"/>
</dbReference>
<gene>
    <name evidence="1" type="ORF">L6164_010293</name>
</gene>
<organism evidence="1 2">
    <name type="scientific">Bauhinia variegata</name>
    <name type="common">Purple orchid tree</name>
    <name type="synonym">Phanera variegata</name>
    <dbReference type="NCBI Taxonomy" id="167791"/>
    <lineage>
        <taxon>Eukaryota</taxon>
        <taxon>Viridiplantae</taxon>
        <taxon>Streptophyta</taxon>
        <taxon>Embryophyta</taxon>
        <taxon>Tracheophyta</taxon>
        <taxon>Spermatophyta</taxon>
        <taxon>Magnoliopsida</taxon>
        <taxon>eudicotyledons</taxon>
        <taxon>Gunneridae</taxon>
        <taxon>Pentapetalae</taxon>
        <taxon>rosids</taxon>
        <taxon>fabids</taxon>
        <taxon>Fabales</taxon>
        <taxon>Fabaceae</taxon>
        <taxon>Cercidoideae</taxon>
        <taxon>Cercideae</taxon>
        <taxon>Bauhiniinae</taxon>
        <taxon>Bauhinia</taxon>
    </lineage>
</organism>
<evidence type="ECO:0000313" key="2">
    <source>
        <dbReference type="Proteomes" id="UP000828941"/>
    </source>
</evidence>
<keyword evidence="2" id="KW-1185">Reference proteome</keyword>
<name>A0ACB9PMT8_BAUVA</name>
<evidence type="ECO:0000313" key="1">
    <source>
        <dbReference type="EMBL" id="KAI4349733.1"/>
    </source>
</evidence>
<protein>
    <submittedName>
        <fullName evidence="1">Uncharacterized protein</fullName>
    </submittedName>
</protein>
<comment type="caution">
    <text evidence="1">The sequence shown here is derived from an EMBL/GenBank/DDBJ whole genome shotgun (WGS) entry which is preliminary data.</text>
</comment>